<dbReference type="RefSeq" id="XP_027362081.1">
    <property type="nucleotide sequence ID" value="XM_027506280.1"/>
</dbReference>
<reference evidence="4" key="1">
    <citation type="journal article" date="2019" name="Toxins">
        <title>Detection of Abrin-Like and Prepropulchellin-Like Toxin Genes and Transcripts Using Whole Genome Sequencing and Full-Length Transcript Sequencing of Abrus precatorius.</title>
        <authorList>
            <person name="Hovde B.T."/>
            <person name="Daligault H.E."/>
            <person name="Hanschen E.R."/>
            <person name="Kunde Y.A."/>
            <person name="Johnson M.B."/>
            <person name="Starkenburg S.R."/>
            <person name="Johnson S.L."/>
        </authorList>
    </citation>
    <scope>NUCLEOTIDE SEQUENCE [LARGE SCALE GENOMIC DNA]</scope>
</reference>
<dbReference type="FunFam" id="1.25.10.10:FF:000549">
    <property type="entry name" value="ARM repeat superfamily protein"/>
    <property type="match status" value="1"/>
</dbReference>
<dbReference type="SUPFAM" id="SSF48371">
    <property type="entry name" value="ARM repeat"/>
    <property type="match status" value="1"/>
</dbReference>
<dbReference type="GO" id="GO:0008017">
    <property type="term" value="F:microtubule binding"/>
    <property type="evidence" value="ECO:0007669"/>
    <property type="project" value="InterPro"/>
</dbReference>
<dbReference type="GeneID" id="113869800"/>
<gene>
    <name evidence="5" type="primary">LOC113869800</name>
</gene>
<feature type="region of interest" description="Disordered" evidence="2">
    <location>
        <begin position="307"/>
        <end position="400"/>
    </location>
</feature>
<name>A0A8B8M0A9_ABRPR</name>
<feature type="compositionally biased region" description="Polar residues" evidence="2">
    <location>
        <begin position="344"/>
        <end position="353"/>
    </location>
</feature>
<evidence type="ECO:0000256" key="1">
    <source>
        <dbReference type="PROSITE-ProRule" id="PRU00103"/>
    </source>
</evidence>
<reference evidence="5" key="2">
    <citation type="submission" date="2025-08" db="UniProtKB">
        <authorList>
            <consortium name="RefSeq"/>
        </authorList>
    </citation>
    <scope>IDENTIFICATION</scope>
    <source>
        <tissue evidence="5">Young leaves</tissue>
    </source>
</reference>
<dbReference type="Gene3D" id="1.25.10.10">
    <property type="entry name" value="Leucine-rich Repeat Variant"/>
    <property type="match status" value="1"/>
</dbReference>
<dbReference type="Pfam" id="PF24714">
    <property type="entry name" value="TOR1L1_N"/>
    <property type="match status" value="1"/>
</dbReference>
<dbReference type="InterPro" id="IPR011989">
    <property type="entry name" value="ARM-like"/>
</dbReference>
<dbReference type="InterPro" id="IPR057600">
    <property type="entry name" value="TORTIFOLIA1/SINE1-2_N"/>
</dbReference>
<feature type="compositionally biased region" description="Polar residues" evidence="2">
    <location>
        <begin position="322"/>
        <end position="337"/>
    </location>
</feature>
<dbReference type="AlphaFoldDB" id="A0A8B8M0A9"/>
<dbReference type="GO" id="GO:0005874">
    <property type="term" value="C:microtubule"/>
    <property type="evidence" value="ECO:0007669"/>
    <property type="project" value="InterPro"/>
</dbReference>
<sequence length="676" mass="73965">MSSRRHSLSGPPQLAATGSTQDLRQRVITCLNKLSDRDTLAGAAAELEYIARTLSHDSFSSFLSCIHNTDSSSKSPVRKQCVHLLNLLSRFHGNALSPFISKMIATVLRRLRDPDSAVRSACVDAVASMSSRITRPPFSAAFLRPLMDALAQEQDANAQIGAALCLAAAVDAAPDPDVDALRRSALPKLGKLVKNDACRARAALLVLIGSVVAAGGASSRGAMNWLVPCLVEFLGNEDWTVRKASAEALGKVASVEKDLAVQHRVLCLDSLQNRRFDKIKVVRETMNRALEMWKDVSEDVPASAKSECASVGTDNGEGQVLPISSPNVGFKSSQSKKTVPANRSPPSSVSFISNMKRESSLKSNDKNSRIGTLHQQDREKSLDEKLETPVRSSPSNMSREDDIKRCDFEVSKPIPYKNGVYSRADIKRVLFSKMSDEKMRRFSGSKSRVVPCYGDDNLDVDVIVNNVHDVCENLQDVEDFSLIREQLIQIENQQSNLLDLLQRFIGSSQSGMNSLETRVHGLEMALDEISYDLAVSSGRIPNTDATEDTCCKLPGTDFLSSKFWKKTEGRYSASRFSFGGIASTNVVHNAIDKDGSKEILAANNKRLQLGKGAYFVNPLAEVQSDLKGYSGHHSYKMSKNMVQDAERAQSNNASSRYDGIQPASEAPRNQNIRSSV</sequence>
<feature type="domain" description="TORTIFOLIA1/SINE1-2 N-terminal" evidence="3">
    <location>
        <begin position="21"/>
        <end position="295"/>
    </location>
</feature>
<dbReference type="InterPro" id="IPR021133">
    <property type="entry name" value="HEAT_type_2"/>
</dbReference>
<dbReference type="KEGG" id="aprc:113869800"/>
<protein>
    <submittedName>
        <fullName evidence="5">TORTIFOLIA1-like protein 4</fullName>
    </submittedName>
</protein>
<evidence type="ECO:0000259" key="3">
    <source>
        <dbReference type="Pfam" id="PF24714"/>
    </source>
</evidence>
<dbReference type="Proteomes" id="UP000694853">
    <property type="component" value="Unplaced"/>
</dbReference>
<dbReference type="PANTHER" id="PTHR31355">
    <property type="entry name" value="MICROTUBULE-ASSOCIATED PROTEIN TORTIFOLIA1"/>
    <property type="match status" value="1"/>
</dbReference>
<organism evidence="4 5">
    <name type="scientific">Abrus precatorius</name>
    <name type="common">Indian licorice</name>
    <name type="synonym">Glycine abrus</name>
    <dbReference type="NCBI Taxonomy" id="3816"/>
    <lineage>
        <taxon>Eukaryota</taxon>
        <taxon>Viridiplantae</taxon>
        <taxon>Streptophyta</taxon>
        <taxon>Embryophyta</taxon>
        <taxon>Tracheophyta</taxon>
        <taxon>Spermatophyta</taxon>
        <taxon>Magnoliopsida</taxon>
        <taxon>eudicotyledons</taxon>
        <taxon>Gunneridae</taxon>
        <taxon>Pentapetalae</taxon>
        <taxon>rosids</taxon>
        <taxon>fabids</taxon>
        <taxon>Fabales</taxon>
        <taxon>Fabaceae</taxon>
        <taxon>Papilionoideae</taxon>
        <taxon>50 kb inversion clade</taxon>
        <taxon>NPAAA clade</taxon>
        <taxon>indigoferoid/millettioid clade</taxon>
        <taxon>Abreae</taxon>
        <taxon>Abrus</taxon>
    </lineage>
</organism>
<evidence type="ECO:0000313" key="4">
    <source>
        <dbReference type="Proteomes" id="UP000694853"/>
    </source>
</evidence>
<keyword evidence="4" id="KW-1185">Reference proteome</keyword>
<accession>A0A8B8M0A9</accession>
<evidence type="ECO:0000313" key="5">
    <source>
        <dbReference type="RefSeq" id="XP_027362081.1"/>
    </source>
</evidence>
<dbReference type="OrthoDB" id="1904066at2759"/>
<feature type="compositionally biased region" description="Basic and acidic residues" evidence="2">
    <location>
        <begin position="355"/>
        <end position="368"/>
    </location>
</feature>
<feature type="compositionally biased region" description="Basic and acidic residues" evidence="2">
    <location>
        <begin position="375"/>
        <end position="388"/>
    </location>
</feature>
<feature type="compositionally biased region" description="Polar residues" evidence="2">
    <location>
        <begin position="667"/>
        <end position="676"/>
    </location>
</feature>
<proteinExistence type="predicted"/>
<dbReference type="PROSITE" id="PS50077">
    <property type="entry name" value="HEAT_REPEAT"/>
    <property type="match status" value="1"/>
</dbReference>
<dbReference type="InterPro" id="IPR016024">
    <property type="entry name" value="ARM-type_fold"/>
</dbReference>
<feature type="repeat" description="HEAT" evidence="1">
    <location>
        <begin position="226"/>
        <end position="264"/>
    </location>
</feature>
<feature type="region of interest" description="Disordered" evidence="2">
    <location>
        <begin position="648"/>
        <end position="676"/>
    </location>
</feature>
<evidence type="ECO:0000256" key="2">
    <source>
        <dbReference type="SAM" id="MobiDB-lite"/>
    </source>
</evidence>
<dbReference type="PANTHER" id="PTHR31355:SF32">
    <property type="entry name" value="TORTIFOLIA1-LIKE PROTEIN 4"/>
    <property type="match status" value="1"/>
</dbReference>
<feature type="region of interest" description="Disordered" evidence="2">
    <location>
        <begin position="1"/>
        <end position="20"/>
    </location>
</feature>
<dbReference type="InterPro" id="IPR033337">
    <property type="entry name" value="TORTIFOLIA1/SINE1-2"/>
</dbReference>